<evidence type="ECO:0000256" key="11">
    <source>
        <dbReference type="RuleBase" id="RU000679"/>
    </source>
</evidence>
<keyword evidence="6" id="KW-0915">Sodium</keyword>
<keyword evidence="5 12" id="KW-1133">Transmembrane helix</keyword>
<dbReference type="PANTHER" id="PTHR11690">
    <property type="entry name" value="AMILORIDE-SENSITIVE SODIUM CHANNEL-RELATED"/>
    <property type="match status" value="1"/>
</dbReference>
<evidence type="ECO:0000256" key="6">
    <source>
        <dbReference type="ARBA" id="ARBA00023053"/>
    </source>
</evidence>
<dbReference type="Gene3D" id="2.60.470.10">
    <property type="entry name" value="Acid-sensing ion channels like domains"/>
    <property type="match status" value="1"/>
</dbReference>
<dbReference type="GO" id="GO:0035725">
    <property type="term" value="P:sodium ion transmembrane transport"/>
    <property type="evidence" value="ECO:0000318"/>
    <property type="project" value="GO_Central"/>
</dbReference>
<keyword evidence="7 11" id="KW-0406">Ion transport</keyword>
<evidence type="ECO:0000256" key="7">
    <source>
        <dbReference type="ARBA" id="ARBA00023065"/>
    </source>
</evidence>
<dbReference type="Proteomes" id="UP000001593">
    <property type="component" value="Unassembled WGS sequence"/>
</dbReference>
<dbReference type="GO" id="GO:0015280">
    <property type="term" value="F:ligand-gated sodium channel activity"/>
    <property type="evidence" value="ECO:0000318"/>
    <property type="project" value="GO_Central"/>
</dbReference>
<evidence type="ECO:0000256" key="2">
    <source>
        <dbReference type="ARBA" id="ARBA00022448"/>
    </source>
</evidence>
<dbReference type="AlphaFoldDB" id="A7SJB5"/>
<accession>A7SJB5</accession>
<dbReference type="PRINTS" id="PR01078">
    <property type="entry name" value="AMINACHANNEL"/>
</dbReference>
<comment type="subcellular location">
    <subcellularLocation>
        <location evidence="1">Membrane</location>
        <topology evidence="1">Multi-pass membrane protein</topology>
    </subcellularLocation>
</comment>
<dbReference type="OMA" id="MRQCKQE"/>
<keyword evidence="4 11" id="KW-0812">Transmembrane</keyword>
<evidence type="ECO:0000313" key="14">
    <source>
        <dbReference type="Proteomes" id="UP000001593"/>
    </source>
</evidence>
<dbReference type="PhylomeDB" id="A7SJB5"/>
<dbReference type="Pfam" id="PF00858">
    <property type="entry name" value="ASC"/>
    <property type="match status" value="1"/>
</dbReference>
<keyword evidence="2 11" id="KW-0813">Transport</keyword>
<dbReference type="GO" id="GO:0005886">
    <property type="term" value="C:plasma membrane"/>
    <property type="evidence" value="ECO:0000318"/>
    <property type="project" value="GO_Central"/>
</dbReference>
<evidence type="ECO:0000256" key="3">
    <source>
        <dbReference type="ARBA" id="ARBA00022461"/>
    </source>
</evidence>
<keyword evidence="3 11" id="KW-0894">Sodium channel</keyword>
<dbReference type="FunCoup" id="A7SJB5">
    <property type="interactions" value="2"/>
</dbReference>
<keyword evidence="9 11" id="KW-0739">Sodium transport</keyword>
<gene>
    <name evidence="13" type="ORF">NEMVEDRAFT_v1g213150</name>
</gene>
<evidence type="ECO:0000256" key="10">
    <source>
        <dbReference type="ARBA" id="ARBA00023303"/>
    </source>
</evidence>
<evidence type="ECO:0000256" key="1">
    <source>
        <dbReference type="ARBA" id="ARBA00004141"/>
    </source>
</evidence>
<protein>
    <submittedName>
        <fullName evidence="13">Uncharacterized protein</fullName>
    </submittedName>
</protein>
<reference evidence="13 14" key="1">
    <citation type="journal article" date="2007" name="Science">
        <title>Sea anemone genome reveals ancestral eumetazoan gene repertoire and genomic organization.</title>
        <authorList>
            <person name="Putnam N.H."/>
            <person name="Srivastava M."/>
            <person name="Hellsten U."/>
            <person name="Dirks B."/>
            <person name="Chapman J."/>
            <person name="Salamov A."/>
            <person name="Terry A."/>
            <person name="Shapiro H."/>
            <person name="Lindquist E."/>
            <person name="Kapitonov V.V."/>
            <person name="Jurka J."/>
            <person name="Genikhovich G."/>
            <person name="Grigoriev I.V."/>
            <person name="Lucas S.M."/>
            <person name="Steele R.E."/>
            <person name="Finnerty J.R."/>
            <person name="Technau U."/>
            <person name="Martindale M.Q."/>
            <person name="Rokhsar D.S."/>
        </authorList>
    </citation>
    <scope>NUCLEOTIDE SEQUENCE [LARGE SCALE GENOMIC DNA]</scope>
    <source>
        <strain evidence="14">CH2 X CH6</strain>
    </source>
</reference>
<keyword evidence="14" id="KW-1185">Reference proteome</keyword>
<comment type="similarity">
    <text evidence="11">Belongs to the amiloride-sensitive sodium channel (TC 1.A.6) family.</text>
</comment>
<evidence type="ECO:0000256" key="4">
    <source>
        <dbReference type="ARBA" id="ARBA00022692"/>
    </source>
</evidence>
<dbReference type="eggNOG" id="KOG4294">
    <property type="taxonomic scope" value="Eukaryota"/>
</dbReference>
<keyword evidence="10 11" id="KW-0407">Ion channel</keyword>
<dbReference type="InParanoid" id="A7SJB5"/>
<evidence type="ECO:0000313" key="13">
    <source>
        <dbReference type="EMBL" id="EDO36191.1"/>
    </source>
</evidence>
<evidence type="ECO:0000256" key="8">
    <source>
        <dbReference type="ARBA" id="ARBA00023136"/>
    </source>
</evidence>
<organism evidence="13 14">
    <name type="scientific">Nematostella vectensis</name>
    <name type="common">Starlet sea anemone</name>
    <dbReference type="NCBI Taxonomy" id="45351"/>
    <lineage>
        <taxon>Eukaryota</taxon>
        <taxon>Metazoa</taxon>
        <taxon>Cnidaria</taxon>
        <taxon>Anthozoa</taxon>
        <taxon>Hexacorallia</taxon>
        <taxon>Actiniaria</taxon>
        <taxon>Edwardsiidae</taxon>
        <taxon>Nematostella</taxon>
    </lineage>
</organism>
<dbReference type="InterPro" id="IPR001873">
    <property type="entry name" value="ENaC"/>
</dbReference>
<feature type="transmembrane region" description="Helical" evidence="12">
    <location>
        <begin position="39"/>
        <end position="57"/>
    </location>
</feature>
<evidence type="ECO:0000256" key="5">
    <source>
        <dbReference type="ARBA" id="ARBA00022989"/>
    </source>
</evidence>
<name>A7SJB5_NEMVE</name>
<dbReference type="HOGENOM" id="CLU_020415_3_1_1"/>
<proteinExistence type="inferred from homology"/>
<sequence length="476" mass="54102">METLKPHPSVRAIFKDFSDRTSCHGIGQIGGSQSVMWRVSWLMIFLAGLGMVLYQGLTLLDTYLNKPTATAVDITYSEVTNFPSVTICNMNMIKKSQLQHFPQVKRLVDTFNNMTSSNSSLNSSAFMDTNREKAEKDRLSLNTKNSKNKVILNNVNIDMQRYIEDKIVQYLSMSDTTKLMKAGHVFRELVFRCVWNGFVCNKGDFLKYWRPFWHWRYGNCYTFNQGVDVNGTELPSLASSKPGPMYGLTLDLFIDQEQYIIPLSQEAGVKVLLSDQRNIPFPFTHGFTVQPGVSASAGIRQGCMSSCLANNQFKVCNCTEGKFRAKVKCLNNISKKYENGSLGCSKSCPQPCTHYSFRRTISQTQWSDSYEKTFQRLVRKSDRGFANKMNDASILRKNFLRVKLYYEELNRETITYSLSYPVENLLGDVGGQLGLWIGVSVITCAEFLKLLVDLAWYLASKMSGKTKTQVQDLNMQ</sequence>
<dbReference type="EMBL" id="DS469676">
    <property type="protein sequence ID" value="EDO36191.1"/>
    <property type="molecule type" value="Genomic_DNA"/>
</dbReference>
<dbReference type="PANTHER" id="PTHR11690:SF248">
    <property type="entry name" value="PICKPOCKET 17, ISOFORM A"/>
    <property type="match status" value="1"/>
</dbReference>
<evidence type="ECO:0000256" key="12">
    <source>
        <dbReference type="SAM" id="Phobius"/>
    </source>
</evidence>
<evidence type="ECO:0000256" key="9">
    <source>
        <dbReference type="ARBA" id="ARBA00023201"/>
    </source>
</evidence>
<keyword evidence="8 12" id="KW-0472">Membrane</keyword>